<proteinExistence type="predicted"/>
<dbReference type="Pfam" id="PF17919">
    <property type="entry name" value="RT_RNaseH_2"/>
    <property type="match status" value="1"/>
</dbReference>
<evidence type="ECO:0000313" key="3">
    <source>
        <dbReference type="EMBL" id="GFB32304.1"/>
    </source>
</evidence>
<dbReference type="Pfam" id="PF00078">
    <property type="entry name" value="RVT_1"/>
    <property type="match status" value="1"/>
</dbReference>
<reference evidence="3" key="1">
    <citation type="journal article" date="2019" name="Sci. Rep.">
        <title>Draft genome of Tanacetum cinerariifolium, the natural source of mosquito coil.</title>
        <authorList>
            <person name="Yamashiro T."/>
            <person name="Shiraishi A."/>
            <person name="Satake H."/>
            <person name="Nakayama K."/>
        </authorList>
    </citation>
    <scope>NUCLEOTIDE SEQUENCE</scope>
</reference>
<dbReference type="Gene3D" id="3.10.10.10">
    <property type="entry name" value="HIV Type 1 Reverse Transcriptase, subunit A, domain 1"/>
    <property type="match status" value="1"/>
</dbReference>
<dbReference type="InterPro" id="IPR043128">
    <property type="entry name" value="Rev_trsase/Diguanyl_cyclase"/>
</dbReference>
<dbReference type="EMBL" id="BKCJ010601880">
    <property type="protein sequence ID" value="GFB32304.1"/>
    <property type="molecule type" value="Genomic_DNA"/>
</dbReference>
<name>A0A699L9S8_TANCI</name>
<sequence>MKDLSEQVKKLSDKGIIRPSFLTMGSSSPIYQKKDGSFRMCIDYQELNRLTVKNNYPLPRIDDLFDQLQGSSFYSKIDLRSGYHQLRVREEDIPKNSIQNSIWSVRVPRLCHLDEKEHEEHLRQILKFLKKEELYAKFSKYEFWIPKGDKQEAAFQLLKQKLYSAPILALPEGSEDFIVYCDASNKGLGVVLMQREKVISYASRQLKIHEKNYMTHDLELGAVVFTLKI</sequence>
<dbReference type="PANTHER" id="PTHR24559">
    <property type="entry name" value="TRANSPOSON TY3-I GAG-POL POLYPROTEIN"/>
    <property type="match status" value="1"/>
</dbReference>
<organism evidence="3">
    <name type="scientific">Tanacetum cinerariifolium</name>
    <name type="common">Dalmatian daisy</name>
    <name type="synonym">Chrysanthemum cinerariifolium</name>
    <dbReference type="NCBI Taxonomy" id="118510"/>
    <lineage>
        <taxon>Eukaryota</taxon>
        <taxon>Viridiplantae</taxon>
        <taxon>Streptophyta</taxon>
        <taxon>Embryophyta</taxon>
        <taxon>Tracheophyta</taxon>
        <taxon>Spermatophyta</taxon>
        <taxon>Magnoliopsida</taxon>
        <taxon>eudicotyledons</taxon>
        <taxon>Gunneridae</taxon>
        <taxon>Pentapetalae</taxon>
        <taxon>asterids</taxon>
        <taxon>campanulids</taxon>
        <taxon>Asterales</taxon>
        <taxon>Asteraceae</taxon>
        <taxon>Asteroideae</taxon>
        <taxon>Anthemideae</taxon>
        <taxon>Anthemidinae</taxon>
        <taxon>Tanacetum</taxon>
    </lineage>
</organism>
<comment type="caution">
    <text evidence="3">The sequence shown here is derived from an EMBL/GenBank/DDBJ whole genome shotgun (WGS) entry which is preliminary data.</text>
</comment>
<dbReference type="AlphaFoldDB" id="A0A699L9S8"/>
<feature type="domain" description="Reverse transcriptase/retrotransposon-derived protein RNase H-like" evidence="2">
    <location>
        <begin position="149"/>
        <end position="228"/>
    </location>
</feature>
<dbReference type="InterPro" id="IPR053134">
    <property type="entry name" value="RNA-dir_DNA_polymerase"/>
</dbReference>
<dbReference type="InterPro" id="IPR041577">
    <property type="entry name" value="RT_RNaseH_2"/>
</dbReference>
<evidence type="ECO:0000259" key="1">
    <source>
        <dbReference type="Pfam" id="PF00078"/>
    </source>
</evidence>
<accession>A0A699L9S8</accession>
<dbReference type="SUPFAM" id="SSF56672">
    <property type="entry name" value="DNA/RNA polymerases"/>
    <property type="match status" value="1"/>
</dbReference>
<protein>
    <submittedName>
        <fullName evidence="3">Uncharacterized protein</fullName>
    </submittedName>
</protein>
<feature type="domain" description="Reverse transcriptase" evidence="1">
    <location>
        <begin position="32"/>
        <end position="99"/>
    </location>
</feature>
<evidence type="ECO:0000259" key="2">
    <source>
        <dbReference type="Pfam" id="PF17919"/>
    </source>
</evidence>
<dbReference type="PANTHER" id="PTHR24559:SF427">
    <property type="entry name" value="RNA-DIRECTED DNA POLYMERASE"/>
    <property type="match status" value="1"/>
</dbReference>
<dbReference type="Gene3D" id="3.30.70.270">
    <property type="match status" value="1"/>
</dbReference>
<dbReference type="InterPro" id="IPR043502">
    <property type="entry name" value="DNA/RNA_pol_sf"/>
</dbReference>
<dbReference type="InterPro" id="IPR000477">
    <property type="entry name" value="RT_dom"/>
</dbReference>
<gene>
    <name evidence="3" type="ORF">Tci_704275</name>
</gene>
<dbReference type="CDD" id="cd01647">
    <property type="entry name" value="RT_LTR"/>
    <property type="match status" value="1"/>
</dbReference>